<feature type="region of interest" description="Disordered" evidence="3">
    <location>
        <begin position="157"/>
        <end position="189"/>
    </location>
</feature>
<dbReference type="InterPro" id="IPR016181">
    <property type="entry name" value="Acyl_CoA_acyltransferase"/>
</dbReference>
<feature type="compositionally biased region" description="Low complexity" evidence="3">
    <location>
        <begin position="171"/>
        <end position="189"/>
    </location>
</feature>
<dbReference type="PROSITE" id="PS51186">
    <property type="entry name" value="GNAT"/>
    <property type="match status" value="1"/>
</dbReference>
<evidence type="ECO:0000259" key="4">
    <source>
        <dbReference type="PROSITE" id="PS51186"/>
    </source>
</evidence>
<dbReference type="PANTHER" id="PTHR43877:SF2">
    <property type="entry name" value="AMINOALKYLPHOSPHONATE N-ACETYLTRANSFERASE-RELATED"/>
    <property type="match status" value="1"/>
</dbReference>
<keyword evidence="2" id="KW-0012">Acyltransferase</keyword>
<dbReference type="GO" id="GO:0016747">
    <property type="term" value="F:acyltransferase activity, transferring groups other than amino-acyl groups"/>
    <property type="evidence" value="ECO:0007669"/>
    <property type="project" value="InterPro"/>
</dbReference>
<dbReference type="Pfam" id="PF00583">
    <property type="entry name" value="Acetyltransf_1"/>
    <property type="match status" value="1"/>
</dbReference>
<proteinExistence type="predicted"/>
<gene>
    <name evidence="5" type="ORF">CNX65_27760</name>
</gene>
<evidence type="ECO:0000313" key="6">
    <source>
        <dbReference type="Proteomes" id="UP000218505"/>
    </source>
</evidence>
<dbReference type="EMBL" id="CP023445">
    <property type="protein sequence ID" value="ATE56609.1"/>
    <property type="molecule type" value="Genomic_DNA"/>
</dbReference>
<accession>A0A290ZCA9</accession>
<dbReference type="InterPro" id="IPR050832">
    <property type="entry name" value="Bact_Acetyltransf"/>
</dbReference>
<dbReference type="Proteomes" id="UP000218505">
    <property type="component" value="Chromosome"/>
</dbReference>
<dbReference type="PANTHER" id="PTHR43877">
    <property type="entry name" value="AMINOALKYLPHOSPHONATE N-ACETYLTRANSFERASE-RELATED-RELATED"/>
    <property type="match status" value="1"/>
</dbReference>
<dbReference type="KEGG" id="apre:CNX65_27760"/>
<dbReference type="AlphaFoldDB" id="A0A290ZCA9"/>
<dbReference type="Gene3D" id="3.40.630.30">
    <property type="match status" value="1"/>
</dbReference>
<dbReference type="SUPFAM" id="SSF55729">
    <property type="entry name" value="Acyl-CoA N-acyltransferases (Nat)"/>
    <property type="match status" value="1"/>
</dbReference>
<evidence type="ECO:0000256" key="1">
    <source>
        <dbReference type="ARBA" id="ARBA00022679"/>
    </source>
</evidence>
<dbReference type="CDD" id="cd04301">
    <property type="entry name" value="NAT_SF"/>
    <property type="match status" value="1"/>
</dbReference>
<dbReference type="InterPro" id="IPR000182">
    <property type="entry name" value="GNAT_dom"/>
</dbReference>
<sequence>MSAIVKGVRETAQVELIRLTPGSWRTWRDIRLTALASDPVAFGPVLERERGHTEQDWRTSLLPEQGVRVVARDAGAGAEGSVGLVAAIPHWEDSGVLYLFSLWVRPEARGRGVGAALVGDVLAWAGEHGWPVVRLRVSPGNEVARRLYLRAGFTGEGEHLERGPGGVPERAGAPSPAAVSSAAADRAER</sequence>
<evidence type="ECO:0000256" key="3">
    <source>
        <dbReference type="SAM" id="MobiDB-lite"/>
    </source>
</evidence>
<keyword evidence="1" id="KW-0808">Transferase</keyword>
<keyword evidence="6" id="KW-1185">Reference proteome</keyword>
<evidence type="ECO:0000313" key="5">
    <source>
        <dbReference type="EMBL" id="ATE56609.1"/>
    </source>
</evidence>
<feature type="domain" description="N-acetyltransferase" evidence="4">
    <location>
        <begin position="14"/>
        <end position="174"/>
    </location>
</feature>
<name>A0A290ZCA9_9PSEU</name>
<protein>
    <submittedName>
        <fullName evidence="5">GNAT family N-acetyltransferase</fullName>
    </submittedName>
</protein>
<organism evidence="5 6">
    <name type="scientific">Actinosynnema pretiosum</name>
    <dbReference type="NCBI Taxonomy" id="42197"/>
    <lineage>
        <taxon>Bacteria</taxon>
        <taxon>Bacillati</taxon>
        <taxon>Actinomycetota</taxon>
        <taxon>Actinomycetes</taxon>
        <taxon>Pseudonocardiales</taxon>
        <taxon>Pseudonocardiaceae</taxon>
        <taxon>Actinosynnema</taxon>
    </lineage>
</organism>
<evidence type="ECO:0000256" key="2">
    <source>
        <dbReference type="ARBA" id="ARBA00023315"/>
    </source>
</evidence>
<reference evidence="5" key="1">
    <citation type="submission" date="2017-09" db="EMBL/GenBank/DDBJ databases">
        <title>Complete Genome Sequence of ansamitocin-producing Bacterium Actinosynnema pretiosum X47.</title>
        <authorList>
            <person name="Cao G."/>
            <person name="Zong G."/>
            <person name="Zhong C."/>
            <person name="Fu J."/>
        </authorList>
    </citation>
    <scope>NUCLEOTIDE SEQUENCE [LARGE SCALE GENOMIC DNA]</scope>
    <source>
        <strain evidence="5">X47</strain>
    </source>
</reference>